<gene>
    <name evidence="1" type="ORF">PanWU01x14_025860</name>
</gene>
<keyword evidence="2" id="KW-1185">Reference proteome</keyword>
<reference evidence="2" key="1">
    <citation type="submission" date="2016-06" db="EMBL/GenBank/DDBJ databases">
        <title>Parallel loss of symbiosis genes in relatives of nitrogen-fixing non-legume Parasponia.</title>
        <authorList>
            <person name="Van Velzen R."/>
            <person name="Holmer R."/>
            <person name="Bu F."/>
            <person name="Rutten L."/>
            <person name="Van Zeijl A."/>
            <person name="Liu W."/>
            <person name="Santuari L."/>
            <person name="Cao Q."/>
            <person name="Sharma T."/>
            <person name="Shen D."/>
            <person name="Roswanjaya Y."/>
            <person name="Wardhani T."/>
            <person name="Kalhor M.S."/>
            <person name="Jansen J."/>
            <person name="Van den Hoogen J."/>
            <person name="Gungor B."/>
            <person name="Hartog M."/>
            <person name="Hontelez J."/>
            <person name="Verver J."/>
            <person name="Yang W.-C."/>
            <person name="Schijlen E."/>
            <person name="Repin R."/>
            <person name="Schilthuizen M."/>
            <person name="Schranz E."/>
            <person name="Heidstra R."/>
            <person name="Miyata K."/>
            <person name="Fedorova E."/>
            <person name="Kohlen W."/>
            <person name="Bisseling T."/>
            <person name="Smit S."/>
            <person name="Geurts R."/>
        </authorList>
    </citation>
    <scope>NUCLEOTIDE SEQUENCE [LARGE SCALE GENOMIC DNA]</scope>
    <source>
        <strain evidence="2">cv. WU1-14</strain>
    </source>
</reference>
<comment type="caution">
    <text evidence="1">The sequence shown here is derived from an EMBL/GenBank/DDBJ whole genome shotgun (WGS) entry which is preliminary data.</text>
</comment>
<dbReference type="AlphaFoldDB" id="A0A2P5DVX1"/>
<name>A0A2P5DVX1_PARAD</name>
<accession>A0A2P5DVX1</accession>
<dbReference type="Proteomes" id="UP000237105">
    <property type="component" value="Unassembled WGS sequence"/>
</dbReference>
<evidence type="ECO:0000313" key="1">
    <source>
        <dbReference type="EMBL" id="PON77425.1"/>
    </source>
</evidence>
<sequence>MRKLVKNEAKQPIEVKEEENCSRLFINSWWASKDRGAD</sequence>
<proteinExistence type="predicted"/>
<protein>
    <submittedName>
        <fullName evidence="1">Uncharacterized protein</fullName>
    </submittedName>
</protein>
<organism evidence="1 2">
    <name type="scientific">Parasponia andersonii</name>
    <name type="common">Sponia andersonii</name>
    <dbReference type="NCBI Taxonomy" id="3476"/>
    <lineage>
        <taxon>Eukaryota</taxon>
        <taxon>Viridiplantae</taxon>
        <taxon>Streptophyta</taxon>
        <taxon>Embryophyta</taxon>
        <taxon>Tracheophyta</taxon>
        <taxon>Spermatophyta</taxon>
        <taxon>Magnoliopsida</taxon>
        <taxon>eudicotyledons</taxon>
        <taxon>Gunneridae</taxon>
        <taxon>Pentapetalae</taxon>
        <taxon>rosids</taxon>
        <taxon>fabids</taxon>
        <taxon>Rosales</taxon>
        <taxon>Cannabaceae</taxon>
        <taxon>Parasponia</taxon>
    </lineage>
</organism>
<evidence type="ECO:0000313" key="2">
    <source>
        <dbReference type="Proteomes" id="UP000237105"/>
    </source>
</evidence>
<dbReference type="EMBL" id="JXTB01000013">
    <property type="protein sequence ID" value="PON77425.1"/>
    <property type="molecule type" value="Genomic_DNA"/>
</dbReference>